<dbReference type="Proteomes" id="UP000317429">
    <property type="component" value="Chromosome"/>
</dbReference>
<dbReference type="AlphaFoldDB" id="A0A518DFG1"/>
<keyword evidence="5 6" id="KW-0472">Membrane</keyword>
<feature type="transmembrane region" description="Helical" evidence="6">
    <location>
        <begin position="46"/>
        <end position="69"/>
    </location>
</feature>
<dbReference type="GO" id="GO:0005886">
    <property type="term" value="C:plasma membrane"/>
    <property type="evidence" value="ECO:0007669"/>
    <property type="project" value="UniProtKB-SubCell"/>
</dbReference>
<feature type="transmembrane region" description="Helical" evidence="6">
    <location>
        <begin position="118"/>
        <end position="143"/>
    </location>
</feature>
<evidence type="ECO:0000256" key="4">
    <source>
        <dbReference type="ARBA" id="ARBA00022989"/>
    </source>
</evidence>
<organism evidence="7 8">
    <name type="scientific">Pirellulimonas nuda</name>
    <dbReference type="NCBI Taxonomy" id="2528009"/>
    <lineage>
        <taxon>Bacteria</taxon>
        <taxon>Pseudomonadati</taxon>
        <taxon>Planctomycetota</taxon>
        <taxon>Planctomycetia</taxon>
        <taxon>Pirellulales</taxon>
        <taxon>Lacipirellulaceae</taxon>
        <taxon>Pirellulimonas</taxon>
    </lineage>
</organism>
<feature type="transmembrane region" description="Helical" evidence="6">
    <location>
        <begin position="149"/>
        <end position="170"/>
    </location>
</feature>
<comment type="subcellular location">
    <subcellularLocation>
        <location evidence="1">Cell membrane</location>
        <topology evidence="1">Multi-pass membrane protein</topology>
    </subcellularLocation>
</comment>
<evidence type="ECO:0000313" key="8">
    <source>
        <dbReference type="Proteomes" id="UP000317429"/>
    </source>
</evidence>
<evidence type="ECO:0000313" key="7">
    <source>
        <dbReference type="EMBL" id="QDU90225.1"/>
    </source>
</evidence>
<evidence type="ECO:0000256" key="3">
    <source>
        <dbReference type="ARBA" id="ARBA00022692"/>
    </source>
</evidence>
<accession>A0A518DFG1</accession>
<dbReference type="Pfam" id="PF03706">
    <property type="entry name" value="LPG_synthase_TM"/>
    <property type="match status" value="1"/>
</dbReference>
<evidence type="ECO:0000256" key="1">
    <source>
        <dbReference type="ARBA" id="ARBA00004651"/>
    </source>
</evidence>
<gene>
    <name evidence="7" type="ORF">Pla175_36270</name>
</gene>
<dbReference type="EMBL" id="CP036291">
    <property type="protein sequence ID" value="QDU90225.1"/>
    <property type="molecule type" value="Genomic_DNA"/>
</dbReference>
<proteinExistence type="predicted"/>
<evidence type="ECO:0000256" key="6">
    <source>
        <dbReference type="SAM" id="Phobius"/>
    </source>
</evidence>
<dbReference type="KEGG" id="pnd:Pla175_36270"/>
<keyword evidence="2" id="KW-1003">Cell membrane</keyword>
<dbReference type="RefSeq" id="WP_145288276.1">
    <property type="nucleotide sequence ID" value="NZ_CP036291.1"/>
</dbReference>
<keyword evidence="3 6" id="KW-0812">Transmembrane</keyword>
<evidence type="ECO:0000256" key="2">
    <source>
        <dbReference type="ARBA" id="ARBA00022475"/>
    </source>
</evidence>
<name>A0A518DFG1_9BACT</name>
<reference evidence="7 8" key="1">
    <citation type="submission" date="2019-02" db="EMBL/GenBank/DDBJ databases">
        <title>Deep-cultivation of Planctomycetes and their phenomic and genomic characterization uncovers novel biology.</title>
        <authorList>
            <person name="Wiegand S."/>
            <person name="Jogler M."/>
            <person name="Boedeker C."/>
            <person name="Pinto D."/>
            <person name="Vollmers J."/>
            <person name="Rivas-Marin E."/>
            <person name="Kohn T."/>
            <person name="Peeters S.H."/>
            <person name="Heuer A."/>
            <person name="Rast P."/>
            <person name="Oberbeckmann S."/>
            <person name="Bunk B."/>
            <person name="Jeske O."/>
            <person name="Meyerdierks A."/>
            <person name="Storesund J.E."/>
            <person name="Kallscheuer N."/>
            <person name="Luecker S."/>
            <person name="Lage O.M."/>
            <person name="Pohl T."/>
            <person name="Merkel B.J."/>
            <person name="Hornburger P."/>
            <person name="Mueller R.-W."/>
            <person name="Bruemmer F."/>
            <person name="Labrenz M."/>
            <person name="Spormann A.M."/>
            <person name="Op den Camp H."/>
            <person name="Overmann J."/>
            <person name="Amann R."/>
            <person name="Jetten M.S.M."/>
            <person name="Mascher T."/>
            <person name="Medema M.H."/>
            <person name="Devos D.P."/>
            <person name="Kaster A.-K."/>
            <person name="Ovreas L."/>
            <person name="Rohde M."/>
            <person name="Galperin M.Y."/>
            <person name="Jogler C."/>
        </authorList>
    </citation>
    <scope>NUCLEOTIDE SEQUENCE [LARGE SCALE GENOMIC DNA]</scope>
    <source>
        <strain evidence="7 8">Pla175</strain>
    </source>
</reference>
<keyword evidence="4 6" id="KW-1133">Transmembrane helix</keyword>
<protein>
    <submittedName>
        <fullName evidence="7">Uncharacterized protein</fullName>
    </submittedName>
</protein>
<evidence type="ECO:0000256" key="5">
    <source>
        <dbReference type="ARBA" id="ARBA00023136"/>
    </source>
</evidence>
<sequence length="317" mass="33210">MNIPRRTLLMVLRVAVLGLVGLFVWRTVARAWGSLSGAELAIRPEWALAAALVYVVGMAPMAWYWGLVLRAFGQPHKARVVVPAYYYGNLGKYVPGKAMVVVLRTAAVRTAGGDAGPIAASVFVETLTFMAVGGAMAAGLLAFSDGPAWHSTLAALIAVGCALPTLPPVANPIMLRLVGKRLRPDHPPVRITWAAALAGWPAACLAWCVIAVSLQCVIRCCSSSVSPFDLSGYVTCLKAATLPVVAGFLSMIPGGAGVRDALMLEMLAPRFGAETALVAAAATRLIWVITEAGLCGILWTTVRSAPAPTADQQTPKP</sequence>
<keyword evidence="8" id="KW-1185">Reference proteome</keyword>
<dbReference type="OrthoDB" id="256291at2"/>
<dbReference type="InterPro" id="IPR022791">
    <property type="entry name" value="L-PG_synthase/AglD"/>
</dbReference>
<feature type="transmembrane region" description="Helical" evidence="6">
    <location>
        <begin position="191"/>
        <end position="214"/>
    </location>
</feature>